<protein>
    <submittedName>
        <fullName evidence="1">Uncharacterized protein</fullName>
    </submittedName>
</protein>
<dbReference type="Proteomes" id="UP001638806">
    <property type="component" value="Unassembled WGS sequence"/>
</dbReference>
<comment type="caution">
    <text evidence="1">The sequence shown here is derived from an EMBL/GenBank/DDBJ whole genome shotgun (WGS) entry which is preliminary data.</text>
</comment>
<evidence type="ECO:0000313" key="2">
    <source>
        <dbReference type="Proteomes" id="UP001638806"/>
    </source>
</evidence>
<name>A0ACC4DK33_PURLI</name>
<reference evidence="1" key="1">
    <citation type="submission" date="2024-12" db="EMBL/GenBank/DDBJ databases">
        <title>Comparative genomics and development of molecular markers within Purpureocillium lilacinum and among Purpureocillium species.</title>
        <authorList>
            <person name="Yeh Z.-Y."/>
            <person name="Ni N.-T."/>
            <person name="Lo P.-H."/>
            <person name="Mushyakhwo K."/>
            <person name="Lin C.-F."/>
            <person name="Nai Y.-S."/>
        </authorList>
    </citation>
    <scope>NUCLEOTIDE SEQUENCE</scope>
    <source>
        <strain evidence="1">NCHU-NPUST-175</strain>
    </source>
</reference>
<evidence type="ECO:0000313" key="1">
    <source>
        <dbReference type="EMBL" id="KAL3956731.1"/>
    </source>
</evidence>
<organism evidence="1 2">
    <name type="scientific">Purpureocillium lilacinum</name>
    <name type="common">Paecilomyces lilacinus</name>
    <dbReference type="NCBI Taxonomy" id="33203"/>
    <lineage>
        <taxon>Eukaryota</taxon>
        <taxon>Fungi</taxon>
        <taxon>Dikarya</taxon>
        <taxon>Ascomycota</taxon>
        <taxon>Pezizomycotina</taxon>
        <taxon>Sordariomycetes</taxon>
        <taxon>Hypocreomycetidae</taxon>
        <taxon>Hypocreales</taxon>
        <taxon>Ophiocordycipitaceae</taxon>
        <taxon>Purpureocillium</taxon>
    </lineage>
</organism>
<proteinExistence type="predicted"/>
<gene>
    <name evidence="1" type="ORF">ACCO45_009577</name>
</gene>
<keyword evidence="2" id="KW-1185">Reference proteome</keyword>
<dbReference type="EMBL" id="JBGNUJ010000008">
    <property type="protein sequence ID" value="KAL3956731.1"/>
    <property type="molecule type" value="Genomic_DNA"/>
</dbReference>
<sequence length="339" mass="36930">MSAKVTRACDACRVRKVRCSGDQPCAQCAHLNLACAFAPPPAKRKPGVRGRLVAQLRNKTAAEVTNGRPGAAAVSSITSPAAASTSSSASSPTSGGAVQLPAVTSIAGIVDSNHAVSPRFELAPAIGGGGYSQEFFMRLLPEYDKLVYPVNPVLTPDELRASIQNMHASYEDAALVHAFGAVTINLTQTSWTLHGDIAAQMTSLIQYSLWAHRKAEMGRDTDAHYLQCEMPMTVKRVMVGIWNEISLMAFKRFDRSFASLRESITMIQMLNIHQYSEDNPCGLSRREISRQQRMYWEAYIHERFMCIMSGFPCTMIPLRTGLPMTDADVPPTSPSASTA</sequence>
<accession>A0ACC4DK33</accession>